<protein>
    <recommendedName>
        <fullName evidence="4">DUF2057 domain-containing protein</fullName>
    </recommendedName>
</protein>
<accession>A0A2K9LHI1</accession>
<reference evidence="3" key="1">
    <citation type="submission" date="2017-08" db="EMBL/GenBank/DDBJ databases">
        <title>Direct submision.</title>
        <authorList>
            <person name="Kim S.-J."/>
            <person name="Rhee S.-K."/>
        </authorList>
    </citation>
    <scope>NUCLEOTIDE SEQUENCE [LARGE SCALE GENOMIC DNA]</scope>
    <source>
        <strain evidence="3">GI5</strain>
    </source>
</reference>
<keyword evidence="1" id="KW-0732">Signal</keyword>
<name>A0A2K9LHI1_9GAMM</name>
<dbReference type="OrthoDB" id="6656812at2"/>
<organism evidence="2 3">
    <name type="scientific">Ketobacter alkanivorans</name>
    <dbReference type="NCBI Taxonomy" id="1917421"/>
    <lineage>
        <taxon>Bacteria</taxon>
        <taxon>Pseudomonadati</taxon>
        <taxon>Pseudomonadota</taxon>
        <taxon>Gammaproteobacteria</taxon>
        <taxon>Pseudomonadales</taxon>
        <taxon>Ketobacteraceae</taxon>
        <taxon>Ketobacter</taxon>
    </lineage>
</organism>
<keyword evidence="3" id="KW-1185">Reference proteome</keyword>
<sequence>MKRLILSVLLVSLLSACASQKVQNLYEGQDKQAALIKSSPTVLFKYIDNDEVSTGFIGQQTTYRVQAGERTLMVEYSDLFEISNDEHEKVVSRPAKITFLAEAGKTYQVVNPKQVTLGAAQSFAEKPEFNVINVANKQTVEATVELSRPRTFMTQLRSAVAPVYEFESDQVQTAAPVSAPMANQSVMESLQSLWKSASDADRDAFLQWVNQK</sequence>
<proteinExistence type="predicted"/>
<feature type="chain" id="PRO_5014701084" description="DUF2057 domain-containing protein" evidence="1">
    <location>
        <begin position="19"/>
        <end position="212"/>
    </location>
</feature>
<dbReference type="Proteomes" id="UP000235116">
    <property type="component" value="Chromosome"/>
</dbReference>
<evidence type="ECO:0000313" key="2">
    <source>
        <dbReference type="EMBL" id="AUM11723.1"/>
    </source>
</evidence>
<dbReference type="InterPro" id="IPR018635">
    <property type="entry name" value="UPF0319"/>
</dbReference>
<dbReference type="RefSeq" id="WP_101893062.1">
    <property type="nucleotide sequence ID" value="NZ_CP022684.1"/>
</dbReference>
<dbReference type="AlphaFoldDB" id="A0A2K9LHI1"/>
<feature type="signal peptide" evidence="1">
    <location>
        <begin position="1"/>
        <end position="18"/>
    </location>
</feature>
<evidence type="ECO:0000256" key="1">
    <source>
        <dbReference type="SAM" id="SignalP"/>
    </source>
</evidence>
<evidence type="ECO:0000313" key="3">
    <source>
        <dbReference type="Proteomes" id="UP000235116"/>
    </source>
</evidence>
<dbReference type="PROSITE" id="PS51257">
    <property type="entry name" value="PROKAR_LIPOPROTEIN"/>
    <property type="match status" value="1"/>
</dbReference>
<dbReference type="Pfam" id="PF09829">
    <property type="entry name" value="DUF2057"/>
    <property type="match status" value="1"/>
</dbReference>
<gene>
    <name evidence="2" type="ORF">Kalk_04500</name>
</gene>
<dbReference type="KEGG" id="kak:Kalk_04500"/>
<dbReference type="EMBL" id="CP022684">
    <property type="protein sequence ID" value="AUM11723.1"/>
    <property type="molecule type" value="Genomic_DNA"/>
</dbReference>
<evidence type="ECO:0008006" key="4">
    <source>
        <dbReference type="Google" id="ProtNLM"/>
    </source>
</evidence>